<organism evidence="2 3">
    <name type="scientific">Psilocybe cf. subviscida</name>
    <dbReference type="NCBI Taxonomy" id="2480587"/>
    <lineage>
        <taxon>Eukaryota</taxon>
        <taxon>Fungi</taxon>
        <taxon>Dikarya</taxon>
        <taxon>Basidiomycota</taxon>
        <taxon>Agaricomycotina</taxon>
        <taxon>Agaricomycetes</taxon>
        <taxon>Agaricomycetidae</taxon>
        <taxon>Agaricales</taxon>
        <taxon>Agaricineae</taxon>
        <taxon>Strophariaceae</taxon>
        <taxon>Psilocybe</taxon>
    </lineage>
</organism>
<feature type="compositionally biased region" description="Basic and acidic residues" evidence="1">
    <location>
        <begin position="358"/>
        <end position="375"/>
    </location>
</feature>
<evidence type="ECO:0000313" key="2">
    <source>
        <dbReference type="EMBL" id="KAF5324128.1"/>
    </source>
</evidence>
<name>A0A8H5BKE0_9AGAR</name>
<dbReference type="EMBL" id="JAACJJ010000016">
    <property type="protein sequence ID" value="KAF5324128.1"/>
    <property type="molecule type" value="Genomic_DNA"/>
</dbReference>
<proteinExistence type="predicted"/>
<evidence type="ECO:0000256" key="1">
    <source>
        <dbReference type="SAM" id="MobiDB-lite"/>
    </source>
</evidence>
<gene>
    <name evidence="2" type="ORF">D9619_011078</name>
</gene>
<feature type="compositionally biased region" description="Low complexity" evidence="1">
    <location>
        <begin position="300"/>
        <end position="326"/>
    </location>
</feature>
<keyword evidence="3" id="KW-1185">Reference proteome</keyword>
<comment type="caution">
    <text evidence="2">The sequence shown here is derived from an EMBL/GenBank/DDBJ whole genome shotgun (WGS) entry which is preliminary data.</text>
</comment>
<evidence type="ECO:0000313" key="3">
    <source>
        <dbReference type="Proteomes" id="UP000567179"/>
    </source>
</evidence>
<feature type="region of interest" description="Disordered" evidence="1">
    <location>
        <begin position="299"/>
        <end position="375"/>
    </location>
</feature>
<dbReference type="OrthoDB" id="3039717at2759"/>
<sequence>MSSSTNAFTRALSPQIESLAQVIISTQFGEKPPGNGNDMQELMTRLSNESLHVLHSKISNSRSVDAVIDAVPIDYRPRLKDRLLQYASWVDKLETVRTSFERLKLVISSGAVPQRLRVSAPVFQFTKEFRESDDASAAKAGAAFADAAATFQTSVTKDARTLKQAELSWWESRCEPDAQQSAFADDVNAVFADRVNSFKVPTIVYDAQGANPTLGAMVTSNQRISERDVLIRASRLFFSQIILIVQARHRAMSKVIEKKKEVASQADVEMADLTKPGPSLQSFIQKSLNAQIKKLALPTAAKKNGSGPSSSKAPPSTPSKPSTSTPSKRKAPSTKAAQKQKDKKTNHGKKGKASNPANDRKGKGGNGKDKGKGRA</sequence>
<reference evidence="2 3" key="1">
    <citation type="journal article" date="2020" name="ISME J.">
        <title>Uncovering the hidden diversity of litter-decomposition mechanisms in mushroom-forming fungi.</title>
        <authorList>
            <person name="Floudas D."/>
            <person name="Bentzer J."/>
            <person name="Ahren D."/>
            <person name="Johansson T."/>
            <person name="Persson P."/>
            <person name="Tunlid A."/>
        </authorList>
    </citation>
    <scope>NUCLEOTIDE SEQUENCE [LARGE SCALE GENOMIC DNA]</scope>
    <source>
        <strain evidence="2 3">CBS 101986</strain>
    </source>
</reference>
<dbReference type="Proteomes" id="UP000567179">
    <property type="component" value="Unassembled WGS sequence"/>
</dbReference>
<dbReference type="AlphaFoldDB" id="A0A8H5BKE0"/>
<accession>A0A8H5BKE0</accession>
<protein>
    <submittedName>
        <fullName evidence="2">Uncharacterized protein</fullName>
    </submittedName>
</protein>